<dbReference type="AlphaFoldDB" id="A0A0L8J2A1"/>
<name>A0A0L8J2A1_STRVR</name>
<evidence type="ECO:0000313" key="3">
    <source>
        <dbReference type="Proteomes" id="UP000037023"/>
    </source>
</evidence>
<sequence>MAECDVVESDVELADGSGLHVYDTGDGGSGDGLVVFWHHGTPNIGAPPEPLFPAAARLGIRWVSYDRPGYGGSGSRPGRDVASAAADVRSVADALGIGRFAVMGHSGGAPHALACGALLPERVIGVVGVAGLAPYGAEGLDWFGGMTESGAAALRAAAEGRAAKEAYEATAAYDPEMFTPADHEALAGEWSWFGDVVGPAMASGPGGLIDDDLAYVAPWGFDPTRIAAPVLLLHGGEDRVVPDSHARWLAGRCPTAELRPSPPDGHVSVLRSGGPEALEWLAEVAGTAR</sequence>
<dbReference type="SUPFAM" id="SSF53474">
    <property type="entry name" value="alpha/beta-Hydrolases"/>
    <property type="match status" value="1"/>
</dbReference>
<dbReference type="Proteomes" id="UP000037023">
    <property type="component" value="Unassembled WGS sequence"/>
</dbReference>
<protein>
    <submittedName>
        <fullName evidence="2">Alpha/beta hydrolase</fullName>
    </submittedName>
</protein>
<dbReference type="InterPro" id="IPR000073">
    <property type="entry name" value="AB_hydrolase_1"/>
</dbReference>
<feature type="domain" description="AB hydrolase-1" evidence="1">
    <location>
        <begin position="35"/>
        <end position="269"/>
    </location>
</feature>
<dbReference type="PANTHER" id="PTHR45763">
    <property type="entry name" value="HYDROLASE, ALPHA/BETA FOLD FAMILY PROTEIN, EXPRESSED-RELATED"/>
    <property type="match status" value="1"/>
</dbReference>
<dbReference type="EMBL" id="LGUP01000413">
    <property type="protein sequence ID" value="KOG07780.1"/>
    <property type="molecule type" value="Genomic_DNA"/>
</dbReference>
<dbReference type="GO" id="GO:0016787">
    <property type="term" value="F:hydrolase activity"/>
    <property type="evidence" value="ECO:0007669"/>
    <property type="project" value="UniProtKB-KW"/>
</dbReference>
<organism evidence="2 3">
    <name type="scientific">Streptomyces viridochromogenes</name>
    <dbReference type="NCBI Taxonomy" id="1938"/>
    <lineage>
        <taxon>Bacteria</taxon>
        <taxon>Bacillati</taxon>
        <taxon>Actinomycetota</taxon>
        <taxon>Actinomycetes</taxon>
        <taxon>Kitasatosporales</taxon>
        <taxon>Streptomycetaceae</taxon>
        <taxon>Streptomyces</taxon>
    </lineage>
</organism>
<dbReference type="PATRIC" id="fig|1938.6.peg.8591"/>
<comment type="caution">
    <text evidence="2">The sequence shown here is derived from an EMBL/GenBank/DDBJ whole genome shotgun (WGS) entry which is preliminary data.</text>
</comment>
<keyword evidence="2" id="KW-0378">Hydrolase</keyword>
<dbReference type="InterPro" id="IPR029058">
    <property type="entry name" value="AB_hydrolase_fold"/>
</dbReference>
<dbReference type="Pfam" id="PF00561">
    <property type="entry name" value="Abhydrolase_1"/>
    <property type="match status" value="1"/>
</dbReference>
<dbReference type="Gene3D" id="3.40.50.1820">
    <property type="entry name" value="alpha/beta hydrolase"/>
    <property type="match status" value="1"/>
</dbReference>
<evidence type="ECO:0000313" key="2">
    <source>
        <dbReference type="EMBL" id="KOG07780.1"/>
    </source>
</evidence>
<dbReference type="PRINTS" id="PR00111">
    <property type="entry name" value="ABHYDROLASE"/>
</dbReference>
<reference evidence="2 3" key="1">
    <citation type="submission" date="2015-06" db="EMBL/GenBank/DDBJ databases">
        <authorList>
            <person name="Hoefler B.C."/>
            <person name="Straight P.D."/>
        </authorList>
    </citation>
    <scope>NUCLEOTIDE SEQUENCE [LARGE SCALE GENOMIC DNA]</scope>
    <source>
        <strain evidence="2 3">NRRL 3427</strain>
    </source>
</reference>
<accession>A0A0L8J2A1</accession>
<dbReference type="OrthoDB" id="9800988at2"/>
<proteinExistence type="predicted"/>
<dbReference type="PANTHER" id="PTHR45763:SF46">
    <property type="entry name" value="AB HYDROLASE-1 DOMAIN-CONTAINING PROTEIN"/>
    <property type="match status" value="1"/>
</dbReference>
<evidence type="ECO:0000259" key="1">
    <source>
        <dbReference type="Pfam" id="PF00561"/>
    </source>
</evidence>
<gene>
    <name evidence="2" type="ORF">ADK34_39885</name>
</gene>
<dbReference type="RefSeq" id="WP_033208487.1">
    <property type="nucleotide sequence ID" value="NZ_LGUP01000413.1"/>
</dbReference>